<dbReference type="SUPFAM" id="SSF52540">
    <property type="entry name" value="P-loop containing nucleoside triphosphate hydrolases"/>
    <property type="match status" value="1"/>
</dbReference>
<dbReference type="GO" id="GO:0043531">
    <property type="term" value="F:ADP binding"/>
    <property type="evidence" value="ECO:0007669"/>
    <property type="project" value="InterPro"/>
</dbReference>
<evidence type="ECO:0000259" key="2">
    <source>
        <dbReference type="Pfam" id="PF00931"/>
    </source>
</evidence>
<sequence>MSIDRKTTSSIEESKIHRRDDDQNFLLLKVLGKNINVNMEVIPIVGAGGLGKTTLAQPVFNNEKVKERNLTTECGFVSPPHFMIKVAQGILEGIKVDHQGLTHLQTLHEKIKESVFGKIILLVLHDVWERLRMCLNCDATES</sequence>
<evidence type="ECO:0000313" key="4">
    <source>
        <dbReference type="Proteomes" id="UP001454036"/>
    </source>
</evidence>
<proteinExistence type="predicted"/>
<evidence type="ECO:0000256" key="1">
    <source>
        <dbReference type="ARBA" id="ARBA00022821"/>
    </source>
</evidence>
<organism evidence="3 4">
    <name type="scientific">Lithospermum erythrorhizon</name>
    <name type="common">Purple gromwell</name>
    <name type="synonym">Lithospermum officinale var. erythrorhizon</name>
    <dbReference type="NCBI Taxonomy" id="34254"/>
    <lineage>
        <taxon>Eukaryota</taxon>
        <taxon>Viridiplantae</taxon>
        <taxon>Streptophyta</taxon>
        <taxon>Embryophyta</taxon>
        <taxon>Tracheophyta</taxon>
        <taxon>Spermatophyta</taxon>
        <taxon>Magnoliopsida</taxon>
        <taxon>eudicotyledons</taxon>
        <taxon>Gunneridae</taxon>
        <taxon>Pentapetalae</taxon>
        <taxon>asterids</taxon>
        <taxon>lamiids</taxon>
        <taxon>Boraginales</taxon>
        <taxon>Boraginaceae</taxon>
        <taxon>Boraginoideae</taxon>
        <taxon>Lithospermeae</taxon>
        <taxon>Lithospermum</taxon>
    </lineage>
</organism>
<dbReference type="InterPro" id="IPR027417">
    <property type="entry name" value="P-loop_NTPase"/>
</dbReference>
<dbReference type="PANTHER" id="PTHR36766">
    <property type="entry name" value="PLANT BROAD-SPECTRUM MILDEW RESISTANCE PROTEIN RPW8"/>
    <property type="match status" value="1"/>
</dbReference>
<feature type="domain" description="NB-ARC" evidence="2">
    <location>
        <begin position="36"/>
        <end position="130"/>
    </location>
</feature>
<gene>
    <name evidence="3" type="ORF">LIER_38908</name>
</gene>
<dbReference type="PANTHER" id="PTHR36766:SF40">
    <property type="entry name" value="DISEASE RESISTANCE PROTEIN RGA3"/>
    <property type="match status" value="1"/>
</dbReference>
<dbReference type="Pfam" id="PF00931">
    <property type="entry name" value="NB-ARC"/>
    <property type="match status" value="1"/>
</dbReference>
<dbReference type="Proteomes" id="UP001454036">
    <property type="component" value="Unassembled WGS sequence"/>
</dbReference>
<comment type="caution">
    <text evidence="3">The sequence shown here is derived from an EMBL/GenBank/DDBJ whole genome shotgun (WGS) entry which is preliminary data.</text>
</comment>
<evidence type="ECO:0000313" key="3">
    <source>
        <dbReference type="EMBL" id="GAA0159639.1"/>
    </source>
</evidence>
<dbReference type="InterPro" id="IPR002182">
    <property type="entry name" value="NB-ARC"/>
</dbReference>
<reference evidence="3 4" key="1">
    <citation type="submission" date="2024-01" db="EMBL/GenBank/DDBJ databases">
        <title>The complete chloroplast genome sequence of Lithospermum erythrorhizon: insights into the phylogenetic relationship among Boraginaceae species and the maternal lineages of purple gromwells.</title>
        <authorList>
            <person name="Okada T."/>
            <person name="Watanabe K."/>
        </authorList>
    </citation>
    <scope>NUCLEOTIDE SEQUENCE [LARGE SCALE GENOMIC DNA]</scope>
</reference>
<keyword evidence="1" id="KW-0611">Plant defense</keyword>
<protein>
    <recommendedName>
        <fullName evidence="2">NB-ARC domain-containing protein</fullName>
    </recommendedName>
</protein>
<keyword evidence="4" id="KW-1185">Reference proteome</keyword>
<dbReference type="EMBL" id="BAABME010020176">
    <property type="protein sequence ID" value="GAA0159639.1"/>
    <property type="molecule type" value="Genomic_DNA"/>
</dbReference>
<dbReference type="PRINTS" id="PR00364">
    <property type="entry name" value="DISEASERSIST"/>
</dbReference>
<dbReference type="GO" id="GO:0006952">
    <property type="term" value="P:defense response"/>
    <property type="evidence" value="ECO:0007669"/>
    <property type="project" value="UniProtKB-KW"/>
</dbReference>
<dbReference type="Gene3D" id="3.40.50.300">
    <property type="entry name" value="P-loop containing nucleotide triphosphate hydrolases"/>
    <property type="match status" value="1"/>
</dbReference>
<dbReference type="AlphaFoldDB" id="A0AAV3Q796"/>
<accession>A0AAV3Q796</accession>
<name>A0AAV3Q796_LITER</name>